<dbReference type="CDD" id="cd00085">
    <property type="entry name" value="HNHc"/>
    <property type="match status" value="1"/>
</dbReference>
<name>A0A4R6K6G9_9ACTN</name>
<sequence>MWSMSGSDMLSALDTLQADLNRMNTYRLELLAALDANGHATEIGARNTVQLIAIRHRLDPTTVRHDLKTAKALTKYEAVNTALHTDPTTNANADDDAGRGADSDSGLGTDAGASTGTDADPGGTDAGTGSDAGTDAGTGADSGADGDVGAAAAAPGGGVEDGGEGGPLVLHPGQAEAIIDALERVPAAANVPVENLRVAEEQMVRAAQLLSPGELRKMGKQVRDRLDTDGAEPAEKRAHAKETLWLKRRDDGIQFGGFLAADNAELLQTVIFAGAKPHKTPDGQPDPRPRGKRHADGLVTALTVAAGTGTAAPGHGGIKPHITVTINLADLLAGTGTGDLAHGGTLSAAAIRRLACDAGIIPLVLGANSEPLDVGTEERFVNRAMRRALNTRDKGCIVCGAPPAMCEAHHLVHWANGGPTRVENLVLLCKAHHIDVHHGHWTITMLNGRPVLSRPGWATPTNPPPDPRSTNPPPGTGTPGTPGTGTGVEPPGTRPAPGSRPAPASSPATGGAPAPGSSPAPGSRPAPASSPASGGAPAPGSSPAPGSRPAPASSPATGGAPAPGSSPAPGSRPAPASSPASGGAPASGSSPAPGSRPAPASSTASGGPPPSDSNPAHGSGPGIDPAQRADRVGEPSDPVPNPPGQVPHALGELSRPLGNSIADQLRRNLADYPDPWADDPTQSITPHADSPPATAGAD</sequence>
<feature type="domain" description="HNH nuclease" evidence="3">
    <location>
        <begin position="384"/>
        <end position="434"/>
    </location>
</feature>
<dbReference type="InterPro" id="IPR003870">
    <property type="entry name" value="DUF222"/>
</dbReference>
<keyword evidence="4" id="KW-0540">Nuclease</keyword>
<dbReference type="Pfam" id="PF01844">
    <property type="entry name" value="HNH"/>
    <property type="match status" value="1"/>
</dbReference>
<feature type="compositionally biased region" description="Low complexity" evidence="2">
    <location>
        <begin position="103"/>
        <end position="154"/>
    </location>
</feature>
<dbReference type="AlphaFoldDB" id="A0A4R6K6G9"/>
<dbReference type="InterPro" id="IPR003615">
    <property type="entry name" value="HNH_nuc"/>
</dbReference>
<dbReference type="EMBL" id="SNWQ01000014">
    <property type="protein sequence ID" value="TDO44945.1"/>
    <property type="molecule type" value="Genomic_DNA"/>
</dbReference>
<feature type="compositionally biased region" description="Gly residues" evidence="2">
    <location>
        <begin position="155"/>
        <end position="166"/>
    </location>
</feature>
<dbReference type="GO" id="GO:0003676">
    <property type="term" value="F:nucleic acid binding"/>
    <property type="evidence" value="ECO:0007669"/>
    <property type="project" value="InterPro"/>
</dbReference>
<feature type="compositionally biased region" description="Low complexity" evidence="2">
    <location>
        <begin position="573"/>
        <end position="606"/>
    </location>
</feature>
<keyword evidence="5" id="KW-1185">Reference proteome</keyword>
<dbReference type="GO" id="GO:0004519">
    <property type="term" value="F:endonuclease activity"/>
    <property type="evidence" value="ECO:0007669"/>
    <property type="project" value="UniProtKB-KW"/>
</dbReference>
<feature type="region of interest" description="Disordered" evidence="2">
    <location>
        <begin position="84"/>
        <end position="170"/>
    </location>
</feature>
<evidence type="ECO:0000313" key="5">
    <source>
        <dbReference type="Proteomes" id="UP000295388"/>
    </source>
</evidence>
<feature type="compositionally biased region" description="Pro residues" evidence="2">
    <location>
        <begin position="461"/>
        <end position="476"/>
    </location>
</feature>
<comment type="caution">
    <text evidence="4">The sequence shown here is derived from an EMBL/GenBank/DDBJ whole genome shotgun (WGS) entry which is preliminary data.</text>
</comment>
<evidence type="ECO:0000313" key="4">
    <source>
        <dbReference type="EMBL" id="TDO44945.1"/>
    </source>
</evidence>
<feature type="compositionally biased region" description="Gly residues" evidence="2">
    <location>
        <begin position="477"/>
        <end position="486"/>
    </location>
</feature>
<dbReference type="Pfam" id="PF02720">
    <property type="entry name" value="DUF222"/>
    <property type="match status" value="1"/>
</dbReference>
<feature type="region of interest" description="Disordered" evidence="2">
    <location>
        <begin position="454"/>
        <end position="698"/>
    </location>
</feature>
<keyword evidence="4" id="KW-0378">Hydrolase</keyword>
<evidence type="ECO:0000256" key="1">
    <source>
        <dbReference type="ARBA" id="ARBA00023450"/>
    </source>
</evidence>
<proteinExistence type="inferred from homology"/>
<dbReference type="InterPro" id="IPR002711">
    <property type="entry name" value="HNH"/>
</dbReference>
<dbReference type="GO" id="GO:0008270">
    <property type="term" value="F:zinc ion binding"/>
    <property type="evidence" value="ECO:0007669"/>
    <property type="project" value="InterPro"/>
</dbReference>
<organism evidence="4 5">
    <name type="scientific">Kribbella caucasensis</name>
    <dbReference type="NCBI Taxonomy" id="2512215"/>
    <lineage>
        <taxon>Bacteria</taxon>
        <taxon>Bacillati</taxon>
        <taxon>Actinomycetota</taxon>
        <taxon>Actinomycetes</taxon>
        <taxon>Propionibacteriales</taxon>
        <taxon>Kribbellaceae</taxon>
        <taxon>Kribbella</taxon>
    </lineage>
</organism>
<dbReference type="SMART" id="SM00507">
    <property type="entry name" value="HNHc"/>
    <property type="match status" value="1"/>
</dbReference>
<comment type="similarity">
    <text evidence="1">Belongs to the Rv1128c/1148c/1588c/1702c/1945/3466 family.</text>
</comment>
<gene>
    <name evidence="4" type="ORF">EV643_11490</name>
</gene>
<evidence type="ECO:0000256" key="2">
    <source>
        <dbReference type="SAM" id="MobiDB-lite"/>
    </source>
</evidence>
<reference evidence="4 5" key="1">
    <citation type="submission" date="2019-03" db="EMBL/GenBank/DDBJ databases">
        <title>Genomic Encyclopedia of Type Strains, Phase III (KMG-III): the genomes of soil and plant-associated and newly described type strains.</title>
        <authorList>
            <person name="Whitman W."/>
        </authorList>
    </citation>
    <scope>NUCLEOTIDE SEQUENCE [LARGE SCALE GENOMIC DNA]</scope>
    <source>
        <strain evidence="4 5">VKM Ac-2527</strain>
    </source>
</reference>
<keyword evidence="4" id="KW-0255">Endonuclease</keyword>
<feature type="compositionally biased region" description="Low complexity" evidence="2">
    <location>
        <begin position="549"/>
        <end position="563"/>
    </location>
</feature>
<feature type="compositionally biased region" description="Low complexity" evidence="2">
    <location>
        <begin position="525"/>
        <end position="539"/>
    </location>
</feature>
<evidence type="ECO:0000259" key="3">
    <source>
        <dbReference type="SMART" id="SM00507"/>
    </source>
</evidence>
<dbReference type="Proteomes" id="UP000295388">
    <property type="component" value="Unassembled WGS sequence"/>
</dbReference>
<protein>
    <submittedName>
        <fullName evidence="4">HNH endonuclease</fullName>
    </submittedName>
</protein>
<feature type="compositionally biased region" description="Low complexity" evidence="2">
    <location>
        <begin position="501"/>
        <end position="515"/>
    </location>
</feature>
<accession>A0A4R6K6G9</accession>
<dbReference type="Gene3D" id="1.10.30.50">
    <property type="match status" value="1"/>
</dbReference>